<organism evidence="2">
    <name type="scientific">Craspedostauros australis</name>
    <dbReference type="NCBI Taxonomy" id="1486917"/>
    <lineage>
        <taxon>Eukaryota</taxon>
        <taxon>Sar</taxon>
        <taxon>Stramenopiles</taxon>
        <taxon>Ochrophyta</taxon>
        <taxon>Bacillariophyta</taxon>
        <taxon>Bacillariophyceae</taxon>
        <taxon>Bacillariophycidae</taxon>
        <taxon>Naviculales</taxon>
        <taxon>Naviculaceae</taxon>
        <taxon>Craspedostauros</taxon>
    </lineage>
</organism>
<evidence type="ECO:0000313" key="2">
    <source>
        <dbReference type="EMBL" id="CAD8329963.1"/>
    </source>
</evidence>
<dbReference type="EMBL" id="HBEF01003245">
    <property type="protein sequence ID" value="CAD8329963.1"/>
    <property type="molecule type" value="Transcribed_RNA"/>
</dbReference>
<protein>
    <submittedName>
        <fullName evidence="2">Uncharacterized protein</fullName>
    </submittedName>
</protein>
<proteinExistence type="predicted"/>
<accession>A0A7R9WNB1</accession>
<gene>
    <name evidence="2" type="ORF">CAUS1442_LOCUS2061</name>
</gene>
<evidence type="ECO:0000256" key="1">
    <source>
        <dbReference type="SAM" id="MobiDB-lite"/>
    </source>
</evidence>
<dbReference type="AlphaFoldDB" id="A0A7R9WNB1"/>
<feature type="region of interest" description="Disordered" evidence="1">
    <location>
        <begin position="1"/>
        <end position="25"/>
    </location>
</feature>
<reference evidence="2" key="1">
    <citation type="submission" date="2021-01" db="EMBL/GenBank/DDBJ databases">
        <authorList>
            <person name="Corre E."/>
            <person name="Pelletier E."/>
            <person name="Niang G."/>
            <person name="Scheremetjew M."/>
            <person name="Finn R."/>
            <person name="Kale V."/>
            <person name="Holt S."/>
            <person name="Cochrane G."/>
            <person name="Meng A."/>
            <person name="Brown T."/>
            <person name="Cohen L."/>
        </authorList>
    </citation>
    <scope>NUCLEOTIDE SEQUENCE</scope>
    <source>
        <strain evidence="2">CCMP3328</strain>
    </source>
</reference>
<name>A0A7R9WNB1_9STRA</name>
<sequence length="100" mass="10955">MQPVASLQQRLQHGHSTSAGELASNGRQSAEISNCKAFCESQASTGPEKELLCQYAYSNGLPAATEMDNSPVNWLWDRSMPPASTCVRACVCVPFRQVHW</sequence>